<evidence type="ECO:0000256" key="6">
    <source>
        <dbReference type="ARBA" id="ARBA00023136"/>
    </source>
</evidence>
<keyword evidence="2 7" id="KW-0813">Transport</keyword>
<feature type="transmembrane region" description="Helical" evidence="7">
    <location>
        <begin position="112"/>
        <end position="134"/>
    </location>
</feature>
<keyword evidence="10" id="KW-1185">Reference proteome</keyword>
<dbReference type="Proteomes" id="UP000236151">
    <property type="component" value="Unassembled WGS sequence"/>
</dbReference>
<dbReference type="CDD" id="cd06261">
    <property type="entry name" value="TM_PBP2"/>
    <property type="match status" value="1"/>
</dbReference>
<comment type="caution">
    <text evidence="9">The sequence shown here is derived from an EMBL/GenBank/DDBJ whole genome shotgun (WGS) entry which is preliminary data.</text>
</comment>
<feature type="transmembrane region" description="Helical" evidence="7">
    <location>
        <begin position="16"/>
        <end position="41"/>
    </location>
</feature>
<dbReference type="Pfam" id="PF00528">
    <property type="entry name" value="BPD_transp_1"/>
    <property type="match status" value="1"/>
</dbReference>
<keyword evidence="5 7" id="KW-1133">Transmembrane helix</keyword>
<reference evidence="10" key="1">
    <citation type="submission" date="2017-06" db="EMBL/GenBank/DDBJ databases">
        <title>Investigating the central metabolism of Clostridium thermosuccinogenes.</title>
        <authorList>
            <person name="Koendjbiharie J.G."/>
            <person name="Van Kranenburg R."/>
            <person name="Vriesendorp B."/>
        </authorList>
    </citation>
    <scope>NUCLEOTIDE SEQUENCE [LARGE SCALE GENOMIC DNA]</scope>
    <source>
        <strain evidence="10">DSM 5806</strain>
    </source>
</reference>
<keyword evidence="3" id="KW-1003">Cell membrane</keyword>
<dbReference type="PANTHER" id="PTHR32243:SF34">
    <property type="entry name" value="GALACTOOLIGOSACCHARIDES TRANSPORT SYSTEM PERMEASE PROTEIN GANQ"/>
    <property type="match status" value="1"/>
</dbReference>
<organism evidence="9 10">
    <name type="scientific">Clostridium thermosuccinogenes</name>
    <dbReference type="NCBI Taxonomy" id="84032"/>
    <lineage>
        <taxon>Bacteria</taxon>
        <taxon>Bacillati</taxon>
        <taxon>Bacillota</taxon>
        <taxon>Clostridia</taxon>
        <taxon>Eubacteriales</taxon>
        <taxon>Clostridiaceae</taxon>
        <taxon>Clostridium</taxon>
    </lineage>
</organism>
<comment type="similarity">
    <text evidence="7">Belongs to the binding-protein-dependent transport system permease family.</text>
</comment>
<dbReference type="GO" id="GO:0015423">
    <property type="term" value="F:ABC-type maltose transporter activity"/>
    <property type="evidence" value="ECO:0007669"/>
    <property type="project" value="TreeGrafter"/>
</dbReference>
<dbReference type="SUPFAM" id="SSF161098">
    <property type="entry name" value="MetI-like"/>
    <property type="match status" value="1"/>
</dbReference>
<evidence type="ECO:0000259" key="8">
    <source>
        <dbReference type="PROSITE" id="PS50928"/>
    </source>
</evidence>
<evidence type="ECO:0000313" key="10">
    <source>
        <dbReference type="Proteomes" id="UP000236151"/>
    </source>
</evidence>
<protein>
    <submittedName>
        <fullName evidence="9">Sugar ABC transporter permease</fullName>
    </submittedName>
</protein>
<feature type="transmembrane region" description="Helical" evidence="7">
    <location>
        <begin position="81"/>
        <end position="100"/>
    </location>
</feature>
<dbReference type="Gene3D" id="1.10.3720.10">
    <property type="entry name" value="MetI-like"/>
    <property type="match status" value="1"/>
</dbReference>
<dbReference type="InterPro" id="IPR035906">
    <property type="entry name" value="MetI-like_sf"/>
</dbReference>
<evidence type="ECO:0000313" key="9">
    <source>
        <dbReference type="EMBL" id="PNU00105.1"/>
    </source>
</evidence>
<dbReference type="PROSITE" id="PS50928">
    <property type="entry name" value="ABC_TM1"/>
    <property type="match status" value="1"/>
</dbReference>
<keyword evidence="4 7" id="KW-0812">Transmembrane</keyword>
<dbReference type="OrthoDB" id="9794684at2"/>
<accession>A0A2K2F6S2</accession>
<name>A0A2K2F6S2_9CLOT</name>
<feature type="transmembrane region" description="Helical" evidence="7">
    <location>
        <begin position="187"/>
        <end position="209"/>
    </location>
</feature>
<dbReference type="PANTHER" id="PTHR32243">
    <property type="entry name" value="MALTOSE TRANSPORT SYSTEM PERMEASE-RELATED"/>
    <property type="match status" value="1"/>
</dbReference>
<evidence type="ECO:0000256" key="7">
    <source>
        <dbReference type="RuleBase" id="RU363032"/>
    </source>
</evidence>
<sequence length="282" mass="31737">MHKKKKTSLKQKIVRAFIYLILILITITTILPLYYVVIAAFNPGNSLFTTKMFPDRLTTDHFHNLFVKKDYGLWYMNTLKIAFSSMVLTIILVVITSYVFSQFRFRGRKGGLMFMLIMTMFPGFMSMIAVYLMLLHVGLLDTHLGLIIVYAGGAIPGLTWLVKGYFDGIPRTIPEAAKIDGAGNGTIFFRIMLPMSFPIITFVSVSSFIGPWMDYIFARLVLRTPSKKTLAIGLFEMVTGRQNTEFTMFAAGAVLVALPITILYMSLQKYLIRGIAEGASKT</sequence>
<evidence type="ECO:0000256" key="5">
    <source>
        <dbReference type="ARBA" id="ARBA00022989"/>
    </source>
</evidence>
<evidence type="ECO:0000256" key="1">
    <source>
        <dbReference type="ARBA" id="ARBA00004651"/>
    </source>
</evidence>
<feature type="domain" description="ABC transmembrane type-1" evidence="8">
    <location>
        <begin position="75"/>
        <end position="267"/>
    </location>
</feature>
<feature type="transmembrane region" description="Helical" evidence="7">
    <location>
        <begin position="246"/>
        <end position="267"/>
    </location>
</feature>
<evidence type="ECO:0000256" key="3">
    <source>
        <dbReference type="ARBA" id="ARBA00022475"/>
    </source>
</evidence>
<evidence type="ECO:0000256" key="4">
    <source>
        <dbReference type="ARBA" id="ARBA00022692"/>
    </source>
</evidence>
<keyword evidence="6 7" id="KW-0472">Membrane</keyword>
<dbReference type="GO" id="GO:0042956">
    <property type="term" value="P:maltodextrin transmembrane transport"/>
    <property type="evidence" value="ECO:0007669"/>
    <property type="project" value="TreeGrafter"/>
</dbReference>
<dbReference type="AlphaFoldDB" id="A0A2K2F6S2"/>
<gene>
    <name evidence="9" type="ORF">CDQ84_07090</name>
</gene>
<dbReference type="KEGG" id="cthd:CDO33_15725"/>
<evidence type="ECO:0000256" key="2">
    <source>
        <dbReference type="ARBA" id="ARBA00022448"/>
    </source>
</evidence>
<dbReference type="InterPro" id="IPR000515">
    <property type="entry name" value="MetI-like"/>
</dbReference>
<dbReference type="InterPro" id="IPR050901">
    <property type="entry name" value="BP-dep_ABC_trans_perm"/>
</dbReference>
<feature type="transmembrane region" description="Helical" evidence="7">
    <location>
        <begin position="146"/>
        <end position="166"/>
    </location>
</feature>
<proteinExistence type="inferred from homology"/>
<dbReference type="GO" id="GO:0005886">
    <property type="term" value="C:plasma membrane"/>
    <property type="evidence" value="ECO:0007669"/>
    <property type="project" value="UniProtKB-SubCell"/>
</dbReference>
<comment type="subcellular location">
    <subcellularLocation>
        <location evidence="1 7">Cell membrane</location>
        <topology evidence="1 7">Multi-pass membrane protein</topology>
    </subcellularLocation>
</comment>
<dbReference type="EMBL" id="NIOJ01000013">
    <property type="protein sequence ID" value="PNU00105.1"/>
    <property type="molecule type" value="Genomic_DNA"/>
</dbReference>